<evidence type="ECO:0000313" key="2">
    <source>
        <dbReference type="Proteomes" id="UP000299102"/>
    </source>
</evidence>
<sequence>MVTCDKKRSFFQSTAPGRGFEASHEFDHNINFLIRQAQAARAQRAPDLLQAPPPDLADFPMCRDRCDSLYFFKVGKMLTVLLSLVLEARTMMAGAPFSSEQPSRQFAACDMTIQ</sequence>
<proteinExistence type="predicted"/>
<evidence type="ECO:0000313" key="1">
    <source>
        <dbReference type="EMBL" id="GBP38105.1"/>
    </source>
</evidence>
<protein>
    <submittedName>
        <fullName evidence="1">Uncharacterized protein</fullName>
    </submittedName>
</protein>
<keyword evidence="2" id="KW-1185">Reference proteome</keyword>
<reference evidence="1 2" key="1">
    <citation type="journal article" date="2019" name="Commun. Biol.">
        <title>The bagworm genome reveals a unique fibroin gene that provides high tensile strength.</title>
        <authorList>
            <person name="Kono N."/>
            <person name="Nakamura H."/>
            <person name="Ohtoshi R."/>
            <person name="Tomita M."/>
            <person name="Numata K."/>
            <person name="Arakawa K."/>
        </authorList>
    </citation>
    <scope>NUCLEOTIDE SEQUENCE [LARGE SCALE GENOMIC DNA]</scope>
</reference>
<dbReference type="EMBL" id="BGZK01000344">
    <property type="protein sequence ID" value="GBP38105.1"/>
    <property type="molecule type" value="Genomic_DNA"/>
</dbReference>
<accession>A0A4C1VK64</accession>
<name>A0A4C1VK64_EUMVA</name>
<dbReference type="Proteomes" id="UP000299102">
    <property type="component" value="Unassembled WGS sequence"/>
</dbReference>
<gene>
    <name evidence="1" type="ORF">EVAR_80386_1</name>
</gene>
<organism evidence="1 2">
    <name type="scientific">Eumeta variegata</name>
    <name type="common">Bagworm moth</name>
    <name type="synonym">Eumeta japonica</name>
    <dbReference type="NCBI Taxonomy" id="151549"/>
    <lineage>
        <taxon>Eukaryota</taxon>
        <taxon>Metazoa</taxon>
        <taxon>Ecdysozoa</taxon>
        <taxon>Arthropoda</taxon>
        <taxon>Hexapoda</taxon>
        <taxon>Insecta</taxon>
        <taxon>Pterygota</taxon>
        <taxon>Neoptera</taxon>
        <taxon>Endopterygota</taxon>
        <taxon>Lepidoptera</taxon>
        <taxon>Glossata</taxon>
        <taxon>Ditrysia</taxon>
        <taxon>Tineoidea</taxon>
        <taxon>Psychidae</taxon>
        <taxon>Oiketicinae</taxon>
        <taxon>Eumeta</taxon>
    </lineage>
</organism>
<dbReference type="AlphaFoldDB" id="A0A4C1VK64"/>
<comment type="caution">
    <text evidence="1">The sequence shown here is derived from an EMBL/GenBank/DDBJ whole genome shotgun (WGS) entry which is preliminary data.</text>
</comment>